<dbReference type="InterPro" id="IPR037401">
    <property type="entry name" value="SnoaL-like"/>
</dbReference>
<organism evidence="2 3">
    <name type="scientific">Rhizorhabdus dicambivorans</name>
    <dbReference type="NCBI Taxonomy" id="1850238"/>
    <lineage>
        <taxon>Bacteria</taxon>
        <taxon>Pseudomonadati</taxon>
        <taxon>Pseudomonadota</taxon>
        <taxon>Alphaproteobacteria</taxon>
        <taxon>Sphingomonadales</taxon>
        <taxon>Sphingomonadaceae</taxon>
        <taxon>Rhizorhabdus</taxon>
    </lineage>
</organism>
<accession>A0A2A4FWD0</accession>
<dbReference type="InterPro" id="IPR032710">
    <property type="entry name" value="NTF2-like_dom_sf"/>
</dbReference>
<evidence type="ECO:0000313" key="3">
    <source>
        <dbReference type="Proteomes" id="UP000218934"/>
    </source>
</evidence>
<evidence type="ECO:0000313" key="2">
    <source>
        <dbReference type="EMBL" id="PCE41748.1"/>
    </source>
</evidence>
<keyword evidence="3" id="KW-1185">Reference proteome</keyword>
<dbReference type="AlphaFoldDB" id="A0A2A4FWD0"/>
<feature type="domain" description="SnoaL-like" evidence="1">
    <location>
        <begin position="32"/>
        <end position="153"/>
    </location>
</feature>
<dbReference type="OrthoDB" id="7425929at2"/>
<dbReference type="Pfam" id="PF13577">
    <property type="entry name" value="SnoaL_4"/>
    <property type="match status" value="1"/>
</dbReference>
<dbReference type="EMBL" id="NWUF01000012">
    <property type="protein sequence ID" value="PCE41748.1"/>
    <property type="molecule type" value="Genomic_DNA"/>
</dbReference>
<proteinExistence type="predicted"/>
<reference evidence="2 3" key="1">
    <citation type="submission" date="2017-09" db="EMBL/GenBank/DDBJ databases">
        <title>The Catabolism of 3,6-Dichlorosalicylic acid is Initiated by the Cytochrome P450 Monooxygenase DsmABC in Rhizorhabdus dicambivorans Ndbn-20.</title>
        <authorList>
            <person name="Na L."/>
        </authorList>
    </citation>
    <scope>NUCLEOTIDE SEQUENCE [LARGE SCALE GENOMIC DNA]</scope>
    <source>
        <strain evidence="2 3">Ndbn-20m</strain>
    </source>
</reference>
<comment type="caution">
    <text evidence="2">The sequence shown here is derived from an EMBL/GenBank/DDBJ whole genome shotgun (WGS) entry which is preliminary data.</text>
</comment>
<dbReference type="KEGG" id="rdi:CMV14_19040"/>
<sequence length="163" mass="18049">MVAGNAHRSSPGKRKPMADTSLDYLGVSPVLRAELTALCTEYVWRVDNGHAAHIPDLFTAEGVWIGPWGTMRGQAELDVAWKARARWTVRTRHLLTNLRFSALGPDRAEGHISQIVFAADGDAPWPTDPSVIAENIDSYARDADGVWRFASRRIVMLADRNKA</sequence>
<dbReference type="Gene3D" id="3.10.450.50">
    <property type="match status" value="1"/>
</dbReference>
<protein>
    <recommendedName>
        <fullName evidence="1">SnoaL-like domain-containing protein</fullName>
    </recommendedName>
</protein>
<dbReference type="SUPFAM" id="SSF54427">
    <property type="entry name" value="NTF2-like"/>
    <property type="match status" value="1"/>
</dbReference>
<gene>
    <name evidence="2" type="ORF">COO09_13380</name>
</gene>
<name>A0A2A4FWD0_9SPHN</name>
<evidence type="ECO:0000259" key="1">
    <source>
        <dbReference type="Pfam" id="PF13577"/>
    </source>
</evidence>
<dbReference type="Proteomes" id="UP000218934">
    <property type="component" value="Unassembled WGS sequence"/>
</dbReference>